<name>A0A8E2F929_9PEZI</name>
<feature type="transmembrane region" description="Helical" evidence="1">
    <location>
        <begin position="143"/>
        <end position="161"/>
    </location>
</feature>
<sequence length="390" mass="43243">MLWINKLKNLQLDIVGFLAVLGEGSVLANAQVSTLSKWVFLPRLLPAPQALLRPSRPSKLSPHPGRVTGVFSGNDRQSINHIGNIVCDADHMKEFSVRCVEISRTNSLHVKAKTKAPLTAVLLLGAALSVILIGLSIHYGDGMSLLATILLSLLSSLIGLGNKWTLQLPRRSVKDTTVPRGDVVIRYHKGSFLIVRCEEDVARELYFAPETIHYLVSHGPAYRLLSLVGTLMLMFGVIFLANAQIILQIAWAGAYMLLNAAYWIVAALPSKIHWDASCFEVKPQCLSDSEDSKGYPSINKTFTQALWKVIVVTKSIDWVKRGEAAPDTRAWRLWLLDAKHKACTVNTLSKDKFPNVTTWEVPDWDPQQHLKELLAEQAREDEKGASANNV</sequence>
<feature type="transmembrane region" description="Helical" evidence="1">
    <location>
        <begin position="245"/>
        <end position="265"/>
    </location>
</feature>
<evidence type="ECO:0000313" key="2">
    <source>
        <dbReference type="EMBL" id="OCL12835.1"/>
    </source>
</evidence>
<feature type="transmembrane region" description="Helical" evidence="1">
    <location>
        <begin position="118"/>
        <end position="137"/>
    </location>
</feature>
<keyword evidence="1" id="KW-0812">Transmembrane</keyword>
<proteinExistence type="predicted"/>
<keyword evidence="1" id="KW-1133">Transmembrane helix</keyword>
<evidence type="ECO:0000313" key="3">
    <source>
        <dbReference type="Proteomes" id="UP000250140"/>
    </source>
</evidence>
<gene>
    <name evidence="2" type="ORF">AOQ84DRAFT_311533</name>
</gene>
<organism evidence="2 3">
    <name type="scientific">Glonium stellatum</name>
    <dbReference type="NCBI Taxonomy" id="574774"/>
    <lineage>
        <taxon>Eukaryota</taxon>
        <taxon>Fungi</taxon>
        <taxon>Dikarya</taxon>
        <taxon>Ascomycota</taxon>
        <taxon>Pezizomycotina</taxon>
        <taxon>Dothideomycetes</taxon>
        <taxon>Pleosporomycetidae</taxon>
        <taxon>Gloniales</taxon>
        <taxon>Gloniaceae</taxon>
        <taxon>Glonium</taxon>
    </lineage>
</organism>
<dbReference type="AlphaFoldDB" id="A0A8E2F929"/>
<dbReference type="EMBL" id="KV748824">
    <property type="protein sequence ID" value="OCL12835.1"/>
    <property type="molecule type" value="Genomic_DNA"/>
</dbReference>
<accession>A0A8E2F929</accession>
<keyword evidence="3" id="KW-1185">Reference proteome</keyword>
<keyword evidence="1" id="KW-0472">Membrane</keyword>
<evidence type="ECO:0000256" key="1">
    <source>
        <dbReference type="SAM" id="Phobius"/>
    </source>
</evidence>
<dbReference type="Proteomes" id="UP000250140">
    <property type="component" value="Unassembled WGS sequence"/>
</dbReference>
<reference evidence="2 3" key="1">
    <citation type="journal article" date="2016" name="Nat. Commun.">
        <title>Ectomycorrhizal ecology is imprinted in the genome of the dominant symbiotic fungus Cenococcum geophilum.</title>
        <authorList>
            <consortium name="DOE Joint Genome Institute"/>
            <person name="Peter M."/>
            <person name="Kohler A."/>
            <person name="Ohm R.A."/>
            <person name="Kuo A."/>
            <person name="Krutzmann J."/>
            <person name="Morin E."/>
            <person name="Arend M."/>
            <person name="Barry K.W."/>
            <person name="Binder M."/>
            <person name="Choi C."/>
            <person name="Clum A."/>
            <person name="Copeland A."/>
            <person name="Grisel N."/>
            <person name="Haridas S."/>
            <person name="Kipfer T."/>
            <person name="LaButti K."/>
            <person name="Lindquist E."/>
            <person name="Lipzen A."/>
            <person name="Maire R."/>
            <person name="Meier B."/>
            <person name="Mihaltcheva S."/>
            <person name="Molinier V."/>
            <person name="Murat C."/>
            <person name="Poggeler S."/>
            <person name="Quandt C.A."/>
            <person name="Sperisen C."/>
            <person name="Tritt A."/>
            <person name="Tisserant E."/>
            <person name="Crous P.W."/>
            <person name="Henrissat B."/>
            <person name="Nehls U."/>
            <person name="Egli S."/>
            <person name="Spatafora J.W."/>
            <person name="Grigoriev I.V."/>
            <person name="Martin F.M."/>
        </authorList>
    </citation>
    <scope>NUCLEOTIDE SEQUENCE [LARGE SCALE GENOMIC DNA]</scope>
    <source>
        <strain evidence="2 3">CBS 207.34</strain>
    </source>
</reference>
<dbReference type="OrthoDB" id="5412502at2759"/>
<feature type="transmembrane region" description="Helical" evidence="1">
    <location>
        <begin position="221"/>
        <end position="239"/>
    </location>
</feature>
<protein>
    <submittedName>
        <fullName evidence="2">Uncharacterized protein</fullName>
    </submittedName>
</protein>